<dbReference type="AlphaFoldDB" id="A0AAX6N057"/>
<organism evidence="2 3">
    <name type="scientific">Daldinia eschscholtzii</name>
    <dbReference type="NCBI Taxonomy" id="292717"/>
    <lineage>
        <taxon>Eukaryota</taxon>
        <taxon>Fungi</taxon>
        <taxon>Dikarya</taxon>
        <taxon>Ascomycota</taxon>
        <taxon>Pezizomycotina</taxon>
        <taxon>Sordariomycetes</taxon>
        <taxon>Xylariomycetidae</taxon>
        <taxon>Xylariales</taxon>
        <taxon>Hypoxylaceae</taxon>
        <taxon>Daldinia</taxon>
    </lineage>
</organism>
<name>A0AAX6N057_9PEZI</name>
<dbReference type="EMBL" id="JBANMG010000001">
    <property type="protein sequence ID" value="KAK6958134.1"/>
    <property type="molecule type" value="Genomic_DNA"/>
</dbReference>
<gene>
    <name evidence="2" type="ORF">Daesc_000928</name>
</gene>
<sequence>MASLFNFGLVLSMATTALALGSGWPTSGTESGQVRVYSWSQATKVGCLTADAHWTASGDCDTFTAQAVGPIYVDRPWTQLEIKNSAGNKCWFNDEEDLKLVCDSSVTTTLWVHALDYKSDILVHNRALDSYVPFDGSKPSGDKAVALKSKGQTQDGNNYQLIWERQ</sequence>
<dbReference type="Proteomes" id="UP001369815">
    <property type="component" value="Unassembled WGS sequence"/>
</dbReference>
<evidence type="ECO:0000313" key="2">
    <source>
        <dbReference type="EMBL" id="KAK6958134.1"/>
    </source>
</evidence>
<feature type="signal peptide" evidence="1">
    <location>
        <begin position="1"/>
        <end position="19"/>
    </location>
</feature>
<keyword evidence="1" id="KW-0732">Signal</keyword>
<feature type="chain" id="PRO_5043343497" evidence="1">
    <location>
        <begin position="20"/>
        <end position="166"/>
    </location>
</feature>
<protein>
    <submittedName>
        <fullName evidence="2">Uncharacterized protein</fullName>
    </submittedName>
</protein>
<reference evidence="2 3" key="1">
    <citation type="journal article" date="2024" name="Front Chem Biol">
        <title>Unveiling the potential of Daldinia eschscholtzii MFLUCC 19-0629 through bioactivity and bioinformatics studies for enhanced sustainable agriculture production.</title>
        <authorList>
            <person name="Brooks S."/>
            <person name="Weaver J.A."/>
            <person name="Klomchit A."/>
            <person name="Alharthi S.A."/>
            <person name="Onlamun T."/>
            <person name="Nurani R."/>
            <person name="Vong T.K."/>
            <person name="Alberti F."/>
            <person name="Greco C."/>
        </authorList>
    </citation>
    <scope>NUCLEOTIDE SEQUENCE [LARGE SCALE GENOMIC DNA]</scope>
    <source>
        <strain evidence="2">MFLUCC 19-0629</strain>
    </source>
</reference>
<accession>A0AAX6N057</accession>
<proteinExistence type="predicted"/>
<keyword evidence="3" id="KW-1185">Reference proteome</keyword>
<comment type="caution">
    <text evidence="2">The sequence shown here is derived from an EMBL/GenBank/DDBJ whole genome shotgun (WGS) entry which is preliminary data.</text>
</comment>
<evidence type="ECO:0000313" key="3">
    <source>
        <dbReference type="Proteomes" id="UP001369815"/>
    </source>
</evidence>
<evidence type="ECO:0000256" key="1">
    <source>
        <dbReference type="SAM" id="SignalP"/>
    </source>
</evidence>